<feature type="region of interest" description="Disordered" evidence="1">
    <location>
        <begin position="366"/>
        <end position="469"/>
    </location>
</feature>
<feature type="compositionally biased region" description="Basic and acidic residues" evidence="1">
    <location>
        <begin position="747"/>
        <end position="756"/>
    </location>
</feature>
<proteinExistence type="predicted"/>
<feature type="compositionally biased region" description="Basic and acidic residues" evidence="1">
    <location>
        <begin position="529"/>
        <end position="542"/>
    </location>
</feature>
<gene>
    <name evidence="2" type="ORF">UTRI_06315_B</name>
</gene>
<feature type="region of interest" description="Disordered" evidence="1">
    <location>
        <begin position="1033"/>
        <end position="1107"/>
    </location>
</feature>
<dbReference type="AlphaFoldDB" id="A0A5C3ENJ6"/>
<feature type="region of interest" description="Disordered" evidence="1">
    <location>
        <begin position="247"/>
        <end position="320"/>
    </location>
</feature>
<feature type="compositionally biased region" description="Polar residues" evidence="1">
    <location>
        <begin position="302"/>
        <end position="316"/>
    </location>
</feature>
<dbReference type="EMBL" id="OOIN01000039">
    <property type="protein sequence ID" value="SPO31645.1"/>
    <property type="molecule type" value="Genomic_DNA"/>
</dbReference>
<protein>
    <submittedName>
        <fullName evidence="2">Uncharacterized protein</fullName>
    </submittedName>
</protein>
<feature type="region of interest" description="Disordered" evidence="1">
    <location>
        <begin position="662"/>
        <end position="696"/>
    </location>
</feature>
<name>A0A5C3ENJ6_9BASI</name>
<evidence type="ECO:0000313" key="3">
    <source>
        <dbReference type="Proteomes" id="UP000324022"/>
    </source>
</evidence>
<feature type="region of interest" description="Disordered" evidence="1">
    <location>
        <begin position="967"/>
        <end position="991"/>
    </location>
</feature>
<feature type="region of interest" description="Disordered" evidence="1">
    <location>
        <begin position="607"/>
        <end position="636"/>
    </location>
</feature>
<feature type="region of interest" description="Disordered" evidence="1">
    <location>
        <begin position="923"/>
        <end position="943"/>
    </location>
</feature>
<feature type="region of interest" description="Disordered" evidence="1">
    <location>
        <begin position="500"/>
        <end position="542"/>
    </location>
</feature>
<feature type="compositionally biased region" description="Polar residues" evidence="1">
    <location>
        <begin position="611"/>
        <end position="625"/>
    </location>
</feature>
<evidence type="ECO:0000313" key="2">
    <source>
        <dbReference type="EMBL" id="SPO31645.1"/>
    </source>
</evidence>
<feature type="compositionally biased region" description="Polar residues" evidence="1">
    <location>
        <begin position="664"/>
        <end position="692"/>
    </location>
</feature>
<keyword evidence="3" id="KW-1185">Reference proteome</keyword>
<feature type="compositionally biased region" description="Low complexity" evidence="1">
    <location>
        <begin position="1035"/>
        <end position="1068"/>
    </location>
</feature>
<feature type="compositionally biased region" description="Low complexity" evidence="1">
    <location>
        <begin position="366"/>
        <end position="406"/>
    </location>
</feature>
<feature type="compositionally biased region" description="Low complexity" evidence="1">
    <location>
        <begin position="927"/>
        <end position="943"/>
    </location>
</feature>
<feature type="region of interest" description="Disordered" evidence="1">
    <location>
        <begin position="737"/>
        <end position="756"/>
    </location>
</feature>
<feature type="compositionally biased region" description="Polar residues" evidence="1">
    <location>
        <begin position="1070"/>
        <end position="1107"/>
    </location>
</feature>
<dbReference type="Proteomes" id="UP000324022">
    <property type="component" value="Unassembled WGS sequence"/>
</dbReference>
<sequence length="1107" mass="118868">MSEDGPSYIQASSSPARMDSKEDPTIASSASDGVADLSKVRKIYYPCFGKVDAMSYCEARMYGLGFRRLHDEWVVMGKPQIDTNHWPRMVGHRGLPTSPEDLVNVAEYYDQKLFSQVMLVAQGKPANRDRPLDDFVVSMVTVAAVINADFVTYRLVRDQPTVEEAIAQRTWHHHFTTFLQDSIRFFCIERRVCDRLGPHDCIIPLLFGQAHSMSLPTLLETFAYQVEIFQNLFPNFGEHISRCAEAQPQQPWTAPSGIPSPYAGSTEIGPDQGLSHYDRASSQDQTYSTDEQRTQFEGGGRSFSSTEGGSSQQQAFGPNRRLTVAVVPGEVKQRNDTFAATIDSAIRCDVPLDKVVSLIDSKLSISTSTSASSASTPLSTTTTAPIAAPHPSSGVSSRTSVPSSDSEWPKRWRGETSNSATEDRGADIDSTNLTLRPPLQSGASWSGGIPGRSNSEEHNTNTPEEALAAHQDRAHSISAYSYFSSLPTTPTELISPTSLIPAQEGHPYTDRRTYRSNTGLIPMTSSSDPDSRKRSRAEQNREKMKAYHRRVMQQREALTSVLTDMSAHVGAIPVSSIRAGTGSLLGLMGGDATAAIGTLEGAQGAGAMSSFGRSTQEPNWSVSLRNKQKQESKARLRKREIDQVHELGLYANYAMDILTRSPESDSTATRGAQNRPNNEANGSSTPWRQLQAHQMAEADAHMSQAILRVFLRHRPTWIALISAEQRLSTEVAKLSPRTEEVQSLQAEGRDADDSSTEKGIKALIDRIQMEERAGTLAISTAEARAPLAGGSLYDHQNQLARENAVMGKAGSMMGGGGGGTSRSASAAAAAQQLAGQGAYNRPGFMEGGTLILSPGASELGAAVSPSGVTSPMGVDEGSDYFAQERRRYGGRFSGGSDTGSASVLSMPMGSGYNMEQAGAQLARMSQPGAHRGAGSAAGSGMPPSVLSSHASYGYNTIYAGDGSQQRLEAQGAERQGPAPMGGGMPPTQAAPLMQGMQLPVSTPYDGRGYGQTVMYSTAGSRVDADTALYHTQPLQGHSYGHGSSQSGGQASGEQQHQHQQQQQGHGLQAPSPSILQYRSGQPASPQYSPLNQQQHPYNEQQGPYSGA</sequence>
<feature type="region of interest" description="Disordered" evidence="1">
    <location>
        <begin position="1"/>
        <end position="31"/>
    </location>
</feature>
<organism evidence="2 3">
    <name type="scientific">Ustilago trichophora</name>
    <dbReference type="NCBI Taxonomy" id="86804"/>
    <lineage>
        <taxon>Eukaryota</taxon>
        <taxon>Fungi</taxon>
        <taxon>Dikarya</taxon>
        <taxon>Basidiomycota</taxon>
        <taxon>Ustilaginomycotina</taxon>
        <taxon>Ustilaginomycetes</taxon>
        <taxon>Ustilaginales</taxon>
        <taxon>Ustilaginaceae</taxon>
        <taxon>Ustilago</taxon>
    </lineage>
</organism>
<dbReference type="OrthoDB" id="2553457at2759"/>
<reference evidence="2 3" key="1">
    <citation type="submission" date="2018-03" db="EMBL/GenBank/DDBJ databases">
        <authorList>
            <person name="Guldener U."/>
        </authorList>
    </citation>
    <scope>NUCLEOTIDE SEQUENCE [LARGE SCALE GENOMIC DNA]</scope>
    <source>
        <strain evidence="2 3">NBRC100155</strain>
    </source>
</reference>
<evidence type="ECO:0000256" key="1">
    <source>
        <dbReference type="SAM" id="MobiDB-lite"/>
    </source>
</evidence>
<accession>A0A5C3ENJ6</accession>